<sequence length="65" mass="7677">MEGNSRWPDFAISNRKMQFLHLNIPTLQVQIGHIASIKNSGEEGHSDRQYRWDYTGRIYIAPRFQ</sequence>
<reference evidence="1 2" key="1">
    <citation type="submission" date="2008-10" db="EMBL/GenBank/DDBJ databases">
        <title>Draft genome sequence of Parabacteroides johnsonii (DSM 18315).</title>
        <authorList>
            <person name="Sudarsanam P."/>
            <person name="Ley R."/>
            <person name="Guruge J."/>
            <person name="Turnbaugh P.J."/>
            <person name="Mahowald M."/>
            <person name="Liep D."/>
            <person name="Gordon J."/>
        </authorList>
    </citation>
    <scope>NUCLEOTIDE SEQUENCE [LARGE SCALE GENOMIC DNA]</scope>
    <source>
        <strain evidence="1 2">DSM 18315</strain>
    </source>
</reference>
<comment type="caution">
    <text evidence="1">The sequence shown here is derived from an EMBL/GenBank/DDBJ whole genome shotgun (WGS) entry which is preliminary data.</text>
</comment>
<gene>
    <name evidence="1" type="ORF">PRABACTJOHN_01476</name>
</gene>
<dbReference type="AlphaFoldDB" id="B7B8X4"/>
<dbReference type="EMBL" id="ABYH01000136">
    <property type="protein sequence ID" value="EEC97118.1"/>
    <property type="molecule type" value="Genomic_DNA"/>
</dbReference>
<protein>
    <submittedName>
        <fullName evidence="1">Uncharacterized protein</fullName>
    </submittedName>
</protein>
<dbReference type="Proteomes" id="UP000005510">
    <property type="component" value="Unassembled WGS sequence"/>
</dbReference>
<evidence type="ECO:0000313" key="2">
    <source>
        <dbReference type="Proteomes" id="UP000005510"/>
    </source>
</evidence>
<evidence type="ECO:0000313" key="1">
    <source>
        <dbReference type="EMBL" id="EEC97118.1"/>
    </source>
</evidence>
<organism evidence="1 2">
    <name type="scientific">Parabacteroides johnsonii DSM 18315</name>
    <dbReference type="NCBI Taxonomy" id="537006"/>
    <lineage>
        <taxon>Bacteria</taxon>
        <taxon>Pseudomonadati</taxon>
        <taxon>Bacteroidota</taxon>
        <taxon>Bacteroidia</taxon>
        <taxon>Bacteroidales</taxon>
        <taxon>Tannerellaceae</taxon>
        <taxon>Parabacteroides</taxon>
    </lineage>
</organism>
<accession>B7B8X4</accession>
<dbReference type="HOGENOM" id="CLU_2845839_0_0_10"/>
<reference evidence="1 2" key="2">
    <citation type="submission" date="2008-10" db="EMBL/GenBank/DDBJ databases">
        <authorList>
            <person name="Fulton L."/>
            <person name="Clifton S."/>
            <person name="Fulton B."/>
            <person name="Xu J."/>
            <person name="Minx P."/>
            <person name="Pepin K.H."/>
            <person name="Johnson M."/>
            <person name="Bhonagiri V."/>
            <person name="Nash W.E."/>
            <person name="Mardis E.R."/>
            <person name="Wilson R.K."/>
        </authorList>
    </citation>
    <scope>NUCLEOTIDE SEQUENCE [LARGE SCALE GENOMIC DNA]</scope>
    <source>
        <strain evidence="1 2">DSM 18315</strain>
    </source>
</reference>
<proteinExistence type="predicted"/>
<name>B7B8X4_9BACT</name>
<dbReference type="STRING" id="537006.PRABACTJOHN_01476"/>